<dbReference type="Gene3D" id="1.10.10.10">
    <property type="entry name" value="Winged helix-like DNA-binding domain superfamily/Winged helix DNA-binding domain"/>
    <property type="match status" value="1"/>
</dbReference>
<dbReference type="PANTHER" id="PTHR33164">
    <property type="entry name" value="TRANSCRIPTIONAL REGULATOR, MARR FAMILY"/>
    <property type="match status" value="1"/>
</dbReference>
<dbReference type="SUPFAM" id="SSF46785">
    <property type="entry name" value="Winged helix' DNA-binding domain"/>
    <property type="match status" value="1"/>
</dbReference>
<dbReference type="InterPro" id="IPR039422">
    <property type="entry name" value="MarR/SlyA-like"/>
</dbReference>
<dbReference type="InterPro" id="IPR036388">
    <property type="entry name" value="WH-like_DNA-bd_sf"/>
</dbReference>
<dbReference type="SMART" id="SM00347">
    <property type="entry name" value="HTH_MARR"/>
    <property type="match status" value="1"/>
</dbReference>
<dbReference type="InterPro" id="IPR000835">
    <property type="entry name" value="HTH_MarR-typ"/>
</dbReference>
<dbReference type="GO" id="GO:0003700">
    <property type="term" value="F:DNA-binding transcription factor activity"/>
    <property type="evidence" value="ECO:0007669"/>
    <property type="project" value="InterPro"/>
</dbReference>
<dbReference type="Pfam" id="PF12802">
    <property type="entry name" value="MarR_2"/>
    <property type="match status" value="1"/>
</dbReference>
<dbReference type="RefSeq" id="WP_103563408.1">
    <property type="nucleotide sequence ID" value="NZ_MTBP01000002.1"/>
</dbReference>
<evidence type="ECO:0000259" key="1">
    <source>
        <dbReference type="SMART" id="SM00347"/>
    </source>
</evidence>
<evidence type="ECO:0000313" key="2">
    <source>
        <dbReference type="EMBL" id="POM24260.1"/>
    </source>
</evidence>
<evidence type="ECO:0000313" key="3">
    <source>
        <dbReference type="Proteomes" id="UP000242367"/>
    </source>
</evidence>
<protein>
    <submittedName>
        <fullName evidence="2">MarR family protein</fullName>
    </submittedName>
</protein>
<reference evidence="2 3" key="1">
    <citation type="journal article" date="2017" name="Chemistry">
        <title>Isolation, Biosynthesis and Chemical Modifications of Rubterolones A-F: Rare Tropolone Alkaloids from Actinomadura sp. 5-2.</title>
        <authorList>
            <person name="Guo H."/>
            <person name="Benndorf R."/>
            <person name="Leichnitz D."/>
            <person name="Klassen J.L."/>
            <person name="Vollmers J."/>
            <person name="Gorls H."/>
            <person name="Steinacker M."/>
            <person name="Weigel C."/>
            <person name="Dahse H.M."/>
            <person name="Kaster A.K."/>
            <person name="de Beer Z.W."/>
            <person name="Poulsen M."/>
            <person name="Beemelmanns C."/>
        </authorList>
    </citation>
    <scope>NUCLEOTIDE SEQUENCE [LARGE SCALE GENOMIC DNA]</scope>
    <source>
        <strain evidence="2 3">5-2</strain>
    </source>
</reference>
<feature type="domain" description="HTH marR-type" evidence="1">
    <location>
        <begin position="31"/>
        <end position="129"/>
    </location>
</feature>
<proteinExistence type="predicted"/>
<keyword evidence="3" id="KW-1185">Reference proteome</keyword>
<comment type="caution">
    <text evidence="2">The sequence shown here is derived from an EMBL/GenBank/DDBJ whole genome shotgun (WGS) entry which is preliminary data.</text>
</comment>
<dbReference type="EMBL" id="MTBP01000002">
    <property type="protein sequence ID" value="POM24260.1"/>
    <property type="molecule type" value="Genomic_DNA"/>
</dbReference>
<sequence>MDNASGSRPLEQRPGYVLKMVDAVLRTALTTALAPHDLTVAQYACLEVALRHPGASAAELARRAFVSRQAMHQILTDLRSRDLVHVAEVPHRARPVTLTDAGRQAVQAAAGDVLAVEERMVATLTAGQRAHLLSALYTCAESLTDET</sequence>
<dbReference type="InterPro" id="IPR036390">
    <property type="entry name" value="WH_DNA-bd_sf"/>
</dbReference>
<dbReference type="PANTHER" id="PTHR33164:SF43">
    <property type="entry name" value="HTH-TYPE TRANSCRIPTIONAL REPRESSOR YETL"/>
    <property type="match status" value="1"/>
</dbReference>
<dbReference type="GO" id="GO:0006950">
    <property type="term" value="P:response to stress"/>
    <property type="evidence" value="ECO:0007669"/>
    <property type="project" value="TreeGrafter"/>
</dbReference>
<name>A0A2P4UGU8_9ACTN</name>
<dbReference type="Proteomes" id="UP000242367">
    <property type="component" value="Unassembled WGS sequence"/>
</dbReference>
<accession>A0A2P4UGU8</accession>
<organism evidence="2 3">
    <name type="scientific">Actinomadura rubteroloni</name>
    <dbReference type="NCBI Taxonomy" id="1926885"/>
    <lineage>
        <taxon>Bacteria</taxon>
        <taxon>Bacillati</taxon>
        <taxon>Actinomycetota</taxon>
        <taxon>Actinomycetes</taxon>
        <taxon>Streptosporangiales</taxon>
        <taxon>Thermomonosporaceae</taxon>
        <taxon>Actinomadura</taxon>
    </lineage>
</organism>
<dbReference type="AlphaFoldDB" id="A0A2P4UGU8"/>
<gene>
    <name evidence="2" type="ORF">BTM25_28880</name>
</gene>